<dbReference type="RefSeq" id="WP_309795979.1">
    <property type="nucleotide sequence ID" value="NZ_JAVDPW010000006.1"/>
</dbReference>
<proteinExistence type="predicted"/>
<evidence type="ECO:0000313" key="2">
    <source>
        <dbReference type="Proteomes" id="UP001262410"/>
    </source>
</evidence>
<protein>
    <submittedName>
        <fullName evidence="1">DNA repair ATPase RecN</fullName>
    </submittedName>
</protein>
<dbReference type="EMBL" id="JAVDPW010000006">
    <property type="protein sequence ID" value="MDR6291053.1"/>
    <property type="molecule type" value="Genomic_DNA"/>
</dbReference>
<dbReference type="Proteomes" id="UP001262410">
    <property type="component" value="Unassembled WGS sequence"/>
</dbReference>
<comment type="caution">
    <text evidence="1">The sequence shown here is derived from an EMBL/GenBank/DDBJ whole genome shotgun (WGS) entry which is preliminary data.</text>
</comment>
<organism evidence="1 2">
    <name type="scientific">Inquilinus ginsengisoli</name>
    <dbReference type="NCBI Taxonomy" id="363840"/>
    <lineage>
        <taxon>Bacteria</taxon>
        <taxon>Pseudomonadati</taxon>
        <taxon>Pseudomonadota</taxon>
        <taxon>Alphaproteobacteria</taxon>
        <taxon>Rhodospirillales</taxon>
        <taxon>Rhodospirillaceae</taxon>
        <taxon>Inquilinus</taxon>
    </lineage>
</organism>
<keyword evidence="2" id="KW-1185">Reference proteome</keyword>
<gene>
    <name evidence="1" type="ORF">E9232_003579</name>
</gene>
<reference evidence="1 2" key="1">
    <citation type="submission" date="2023-07" db="EMBL/GenBank/DDBJ databases">
        <title>Sorghum-associated microbial communities from plants grown in Nebraska, USA.</title>
        <authorList>
            <person name="Schachtman D."/>
        </authorList>
    </citation>
    <scope>NUCLEOTIDE SEQUENCE [LARGE SCALE GENOMIC DNA]</scope>
    <source>
        <strain evidence="1 2">584</strain>
    </source>
</reference>
<sequence length="112" mass="12545">MSKPTRPAPNPALVTDPVLARLEKRMQSLDDLAKRRMVEVEALAKDPDAVPDMVDRFCRLSEEVTGAIEQSHTLRQTYRRRFEKLEAERARRVAAARVAFLAPGAPPAGTKH</sequence>
<evidence type="ECO:0000313" key="1">
    <source>
        <dbReference type="EMBL" id="MDR6291053.1"/>
    </source>
</evidence>
<name>A0ABU1JRW0_9PROT</name>
<accession>A0ABU1JRW0</accession>